<dbReference type="RefSeq" id="WP_035015378.1">
    <property type="nucleotide sequence ID" value="NZ_ARZY01000027.1"/>
</dbReference>
<dbReference type="Pfam" id="PF13517">
    <property type="entry name" value="FG-GAP_3"/>
    <property type="match status" value="2"/>
</dbReference>
<gene>
    <name evidence="4" type="ORF">DS2_13634</name>
</gene>
<dbReference type="InterPro" id="IPR013517">
    <property type="entry name" value="FG-GAP"/>
</dbReference>
<reference evidence="4 5" key="1">
    <citation type="journal article" date="2014" name="Genome Announc.">
        <title>Draft Genome Sequence of the Agar-Degrading Bacterium Catenovulum sp. Strain DS-2, Isolated from Intestines of Haliotis diversicolor.</title>
        <authorList>
            <person name="Shan D."/>
            <person name="Li X."/>
            <person name="Gu Z."/>
            <person name="Wei G."/>
            <person name="Gao Z."/>
            <person name="Shao Z."/>
        </authorList>
    </citation>
    <scope>NUCLEOTIDE SEQUENCE [LARGE SCALE GENOMIC DNA]</scope>
    <source>
        <strain evidence="4 5">DS-2</strain>
    </source>
</reference>
<dbReference type="OrthoDB" id="100785at2"/>
<dbReference type="Pfam" id="PF01839">
    <property type="entry name" value="FG-GAP"/>
    <property type="match status" value="1"/>
</dbReference>
<feature type="chain" id="PRO_5004900596" description="ASPIC/UnbV domain-containing protein" evidence="2">
    <location>
        <begin position="27"/>
        <end position="637"/>
    </location>
</feature>
<feature type="signal peptide" evidence="2">
    <location>
        <begin position="1"/>
        <end position="26"/>
    </location>
</feature>
<keyword evidence="1 2" id="KW-0732">Signal</keyword>
<dbReference type="PANTHER" id="PTHR16026:SF0">
    <property type="entry name" value="CARTILAGE ACIDIC PROTEIN 1"/>
    <property type="match status" value="1"/>
</dbReference>
<evidence type="ECO:0000259" key="3">
    <source>
        <dbReference type="Pfam" id="PF07593"/>
    </source>
</evidence>
<evidence type="ECO:0000313" key="5">
    <source>
        <dbReference type="Proteomes" id="UP000019276"/>
    </source>
</evidence>
<dbReference type="PROSITE" id="PS51257">
    <property type="entry name" value="PROKAR_LIPOPROTEIN"/>
    <property type="match status" value="1"/>
</dbReference>
<dbReference type="PANTHER" id="PTHR16026">
    <property type="entry name" value="CARTILAGE ACIDIC PROTEIN 1"/>
    <property type="match status" value="1"/>
</dbReference>
<dbReference type="Gene3D" id="2.130.10.130">
    <property type="entry name" value="Integrin alpha, N-terminal"/>
    <property type="match status" value="1"/>
</dbReference>
<dbReference type="SUPFAM" id="SSF69318">
    <property type="entry name" value="Integrin alpha N-terminal domain"/>
    <property type="match status" value="1"/>
</dbReference>
<proteinExistence type="predicted"/>
<protein>
    <recommendedName>
        <fullName evidence="3">ASPIC/UnbV domain-containing protein</fullName>
    </recommendedName>
</protein>
<dbReference type="Pfam" id="PF07593">
    <property type="entry name" value="UnbV_ASPIC"/>
    <property type="match status" value="1"/>
</dbReference>
<comment type="caution">
    <text evidence="4">The sequence shown here is derived from an EMBL/GenBank/DDBJ whole genome shotgun (WGS) entry which is preliminary data.</text>
</comment>
<dbReference type="Proteomes" id="UP000019276">
    <property type="component" value="Unassembled WGS sequence"/>
</dbReference>
<dbReference type="InterPro" id="IPR011519">
    <property type="entry name" value="UnbV_ASPIC"/>
</dbReference>
<evidence type="ECO:0000256" key="2">
    <source>
        <dbReference type="SAM" id="SignalP"/>
    </source>
</evidence>
<dbReference type="InterPro" id="IPR027039">
    <property type="entry name" value="Crtac1"/>
</dbReference>
<organism evidence="4 5">
    <name type="scientific">Catenovulum agarivorans DS-2</name>
    <dbReference type="NCBI Taxonomy" id="1328313"/>
    <lineage>
        <taxon>Bacteria</taxon>
        <taxon>Pseudomonadati</taxon>
        <taxon>Pseudomonadota</taxon>
        <taxon>Gammaproteobacteria</taxon>
        <taxon>Alteromonadales</taxon>
        <taxon>Alteromonadaceae</taxon>
        <taxon>Catenovulum</taxon>
    </lineage>
</organism>
<dbReference type="InterPro" id="IPR028994">
    <property type="entry name" value="Integrin_alpha_N"/>
</dbReference>
<dbReference type="eggNOG" id="COG2931">
    <property type="taxonomic scope" value="Bacteria"/>
</dbReference>
<keyword evidence="5" id="KW-1185">Reference proteome</keyword>
<sequence>MVKTFKINTVLLALSSSLTLGLASCAQSDTDSLNISKPDNTTLFKKTHGVIPFGDVLNRKWGSAVIADLDQDGWQDVVTTQHGANALIYWNEQGKFTQPSTLVKGDTHGLGVADYDGDGNMNIVVAQGGGDGGNPRQPAYFSIGKDRSIEDLGVFNHFNFSRGRSIKFIDSNKDGQLDLFVTGFAPRKAKNLTTNQLYKNEKSQFVAPITLTIANDPLSVKTISTDINNDGNTDILTFGGRDMTLSVGQGDGTFVDATTDILGELAKIKFVNNITEIDYDNDGDFDLFLNRSAYQFEKEAYYDAENNNFAFFVFRNTFMFDEIEVEGENLVLENIQETYATYDIQLGEKRTVVGDKGGHHPGTNLTVKPEDAKGWPQNIDLKDMKGMHIGYLGDGKWRIGGYVKSRLAAVVKNVVSHPSEIKRKLMPAVLLENQGGRFVDVTAKMGIDIPEQTTSAAAGDFNNDGFVDLAVTPYGNMAKPVEHFVLINNQGQSFTKHSNAGLTSEEIGATGVGVSIIDYDQDGRLDLVYGNERGRWYLAQNQLPKTQLGNYVAVNVTTSPKHHAQPNGARVEVSACNTTWAQVVGSSGDGFHQMLNTRLHFGLGGCEKVDNIKVVWPNGESVTLNKVSIGSSVSTGN</sequence>
<dbReference type="STRING" id="1328313.DS2_13634"/>
<feature type="domain" description="ASPIC/UnbV" evidence="3">
    <location>
        <begin position="568"/>
        <end position="632"/>
    </location>
</feature>
<dbReference type="AlphaFoldDB" id="W7QB60"/>
<evidence type="ECO:0000256" key="1">
    <source>
        <dbReference type="ARBA" id="ARBA00022729"/>
    </source>
</evidence>
<evidence type="ECO:0000313" key="4">
    <source>
        <dbReference type="EMBL" id="EWH09206.1"/>
    </source>
</evidence>
<dbReference type="PATRIC" id="fig|1328313.3.peg.2782"/>
<name>W7QB60_9ALTE</name>
<dbReference type="EMBL" id="ARZY01000027">
    <property type="protein sequence ID" value="EWH09206.1"/>
    <property type="molecule type" value="Genomic_DNA"/>
</dbReference>
<accession>W7QB60</accession>